<organism evidence="3">
    <name type="scientific">Selaginella moellendorffii</name>
    <name type="common">Spikemoss</name>
    <dbReference type="NCBI Taxonomy" id="88036"/>
    <lineage>
        <taxon>Eukaryota</taxon>
        <taxon>Viridiplantae</taxon>
        <taxon>Streptophyta</taxon>
        <taxon>Embryophyta</taxon>
        <taxon>Tracheophyta</taxon>
        <taxon>Lycopodiopsida</taxon>
        <taxon>Selaginellales</taxon>
        <taxon>Selaginellaceae</taxon>
        <taxon>Selaginella</taxon>
    </lineage>
</organism>
<evidence type="ECO:0000259" key="1">
    <source>
        <dbReference type="Pfam" id="PF07859"/>
    </source>
</evidence>
<dbReference type="eggNOG" id="KOG1515">
    <property type="taxonomic scope" value="Eukaryota"/>
</dbReference>
<gene>
    <name evidence="2" type="ORF">SELMODRAFT_126328</name>
</gene>
<dbReference type="Proteomes" id="UP000001514">
    <property type="component" value="Unassembled WGS sequence"/>
</dbReference>
<evidence type="ECO:0000313" key="3">
    <source>
        <dbReference type="Proteomes" id="UP000001514"/>
    </source>
</evidence>
<dbReference type="InterPro" id="IPR050466">
    <property type="entry name" value="Carboxylest/Gibb_receptor"/>
</dbReference>
<dbReference type="AlphaFoldDB" id="D8SVY3"/>
<dbReference type="PANTHER" id="PTHR23024">
    <property type="entry name" value="ARYLACETAMIDE DEACETYLASE"/>
    <property type="match status" value="1"/>
</dbReference>
<sequence>MPFPHLQANPNFVDGVASRDVVISDSPSIWARVFLPEKASLVRDDKAFKKVPVILYFHGGAFVILSPDIAFYHQYCEKVARKTNAVVVSVDYRLIPENRLPAAYDDAFTALSWLKTQATAGNELVDPWLATYADFGKIFLMGDSAGANIVHHLSVRASSSDLEPLAIRGQILVQPMTGGPDRLRSEVVGAKNGSFSFQTNDWLWRLALPKGSDMSHPYCNLPAAVMELAKVPLPPALVVLGGVDWMHDRQFEYVASLRKTKKEVELLDYEKAKHGFFIYDTEETGNFLRALAGFVTKRSREARA</sequence>
<protein>
    <recommendedName>
        <fullName evidence="1">Alpha/beta hydrolase fold-3 domain-containing protein</fullName>
    </recommendedName>
</protein>
<proteinExistence type="predicted"/>
<dbReference type="HOGENOM" id="CLU_012494_22_1_1"/>
<accession>D8SVY3</accession>
<evidence type="ECO:0000313" key="2">
    <source>
        <dbReference type="EMBL" id="EFJ11331.1"/>
    </source>
</evidence>
<keyword evidence="3" id="KW-1185">Reference proteome</keyword>
<dbReference type="SUPFAM" id="SSF53474">
    <property type="entry name" value="alpha/beta-Hydrolases"/>
    <property type="match status" value="1"/>
</dbReference>
<dbReference type="InterPro" id="IPR013094">
    <property type="entry name" value="AB_hydrolase_3"/>
</dbReference>
<dbReference type="InParanoid" id="D8SVY3"/>
<dbReference type="OrthoDB" id="408631at2759"/>
<dbReference type="KEGG" id="smo:SELMODRAFT_126328"/>
<dbReference type="GO" id="GO:0016787">
    <property type="term" value="F:hydrolase activity"/>
    <property type="evidence" value="ECO:0007669"/>
    <property type="project" value="InterPro"/>
</dbReference>
<feature type="domain" description="Alpha/beta hydrolase fold-3" evidence="1">
    <location>
        <begin position="54"/>
        <end position="277"/>
    </location>
</feature>
<dbReference type="OMA" id="GVEAWNP"/>
<reference evidence="2 3" key="1">
    <citation type="journal article" date="2011" name="Science">
        <title>The Selaginella genome identifies genetic changes associated with the evolution of vascular plants.</title>
        <authorList>
            <person name="Banks J.A."/>
            <person name="Nishiyama T."/>
            <person name="Hasebe M."/>
            <person name="Bowman J.L."/>
            <person name="Gribskov M."/>
            <person name="dePamphilis C."/>
            <person name="Albert V.A."/>
            <person name="Aono N."/>
            <person name="Aoyama T."/>
            <person name="Ambrose B.A."/>
            <person name="Ashton N.W."/>
            <person name="Axtell M.J."/>
            <person name="Barker E."/>
            <person name="Barker M.S."/>
            <person name="Bennetzen J.L."/>
            <person name="Bonawitz N.D."/>
            <person name="Chapple C."/>
            <person name="Cheng C."/>
            <person name="Correa L.G."/>
            <person name="Dacre M."/>
            <person name="DeBarry J."/>
            <person name="Dreyer I."/>
            <person name="Elias M."/>
            <person name="Engstrom E.M."/>
            <person name="Estelle M."/>
            <person name="Feng L."/>
            <person name="Finet C."/>
            <person name="Floyd S.K."/>
            <person name="Frommer W.B."/>
            <person name="Fujita T."/>
            <person name="Gramzow L."/>
            <person name="Gutensohn M."/>
            <person name="Harholt J."/>
            <person name="Hattori M."/>
            <person name="Heyl A."/>
            <person name="Hirai T."/>
            <person name="Hiwatashi Y."/>
            <person name="Ishikawa M."/>
            <person name="Iwata M."/>
            <person name="Karol K.G."/>
            <person name="Koehler B."/>
            <person name="Kolukisaoglu U."/>
            <person name="Kubo M."/>
            <person name="Kurata T."/>
            <person name="Lalonde S."/>
            <person name="Li K."/>
            <person name="Li Y."/>
            <person name="Litt A."/>
            <person name="Lyons E."/>
            <person name="Manning G."/>
            <person name="Maruyama T."/>
            <person name="Michael T.P."/>
            <person name="Mikami K."/>
            <person name="Miyazaki S."/>
            <person name="Morinaga S."/>
            <person name="Murata T."/>
            <person name="Mueller-Roeber B."/>
            <person name="Nelson D.R."/>
            <person name="Obara M."/>
            <person name="Oguri Y."/>
            <person name="Olmstead R.G."/>
            <person name="Onodera N."/>
            <person name="Petersen B.L."/>
            <person name="Pils B."/>
            <person name="Prigge M."/>
            <person name="Rensing S.A."/>
            <person name="Riano-Pachon D.M."/>
            <person name="Roberts A.W."/>
            <person name="Sato Y."/>
            <person name="Scheller H.V."/>
            <person name="Schulz B."/>
            <person name="Schulz C."/>
            <person name="Shakirov E.V."/>
            <person name="Shibagaki N."/>
            <person name="Shinohara N."/>
            <person name="Shippen D.E."/>
            <person name="Soerensen I."/>
            <person name="Sotooka R."/>
            <person name="Sugimoto N."/>
            <person name="Sugita M."/>
            <person name="Sumikawa N."/>
            <person name="Tanurdzic M."/>
            <person name="Theissen G."/>
            <person name="Ulvskov P."/>
            <person name="Wakazuki S."/>
            <person name="Weng J.K."/>
            <person name="Willats W.W."/>
            <person name="Wipf D."/>
            <person name="Wolf P.G."/>
            <person name="Yang L."/>
            <person name="Zimmer A.D."/>
            <person name="Zhu Q."/>
            <person name="Mitros T."/>
            <person name="Hellsten U."/>
            <person name="Loque D."/>
            <person name="Otillar R."/>
            <person name="Salamov A."/>
            <person name="Schmutz J."/>
            <person name="Shapiro H."/>
            <person name="Lindquist E."/>
            <person name="Lucas S."/>
            <person name="Rokhsar D."/>
            <person name="Grigoriev I.V."/>
        </authorList>
    </citation>
    <scope>NUCLEOTIDE SEQUENCE [LARGE SCALE GENOMIC DNA]</scope>
</reference>
<name>D8SVY3_SELML</name>
<dbReference type="STRING" id="88036.D8SVY3"/>
<dbReference type="Pfam" id="PF07859">
    <property type="entry name" value="Abhydrolase_3"/>
    <property type="match status" value="1"/>
</dbReference>
<dbReference type="Gramene" id="EFJ11331">
    <property type="protein sequence ID" value="EFJ11331"/>
    <property type="gene ID" value="SELMODRAFT_126328"/>
</dbReference>
<dbReference type="Gene3D" id="3.40.50.1820">
    <property type="entry name" value="alpha/beta hydrolase"/>
    <property type="match status" value="1"/>
</dbReference>
<dbReference type="PANTHER" id="PTHR23024:SF113">
    <property type="entry name" value="CARBOXYLESTERASE 8-RELATED"/>
    <property type="match status" value="1"/>
</dbReference>
<dbReference type="EMBL" id="GL377647">
    <property type="protein sequence ID" value="EFJ11331.1"/>
    <property type="molecule type" value="Genomic_DNA"/>
</dbReference>
<dbReference type="FunCoup" id="D8SVY3">
    <property type="interactions" value="535"/>
</dbReference>
<dbReference type="InterPro" id="IPR029058">
    <property type="entry name" value="AB_hydrolase_fold"/>
</dbReference>